<keyword evidence="1 9" id="KW-0540">Nuclease</keyword>
<name>A0A0P0N3I5_9CREN</name>
<comment type="function">
    <text evidence="9">Part of the Rad50/Mre11 complex, which is involved in the early steps of DNA double-strand break (DSB) repair. The complex may facilitate opening of the processed DNA ends to aid in the recruitment of HerA and NurA. Mre11 binds to DSB ends and has both double-stranded 3'-5' exonuclease activity and single-stranded endonuclease activity.</text>
</comment>
<dbReference type="EMBL" id="NCQP01000001">
    <property type="protein sequence ID" value="OWJ55736.1"/>
    <property type="molecule type" value="Genomic_DNA"/>
</dbReference>
<dbReference type="OrthoDB" id="11638at2157"/>
<gene>
    <name evidence="9" type="primary">mre11</name>
    <name evidence="12" type="ORF">Pdsh_02875</name>
    <name evidence="11" type="ORF">Pyrde_1136</name>
</gene>
<dbReference type="PANTHER" id="PTHR30337:SF0">
    <property type="entry name" value="NUCLEASE SBCCD SUBUNIT D"/>
    <property type="match status" value="1"/>
</dbReference>
<feature type="binding site" evidence="9">
    <location>
        <position position="169"/>
    </location>
    <ligand>
        <name>Mn(2+)</name>
        <dbReference type="ChEBI" id="CHEBI:29035"/>
        <label>2</label>
    </ligand>
</feature>
<feature type="binding site" evidence="9">
    <location>
        <position position="13"/>
    </location>
    <ligand>
        <name>Mn(2+)</name>
        <dbReference type="ChEBI" id="CHEBI:29035"/>
        <label>1</label>
    </ligand>
</feature>
<dbReference type="GO" id="GO:0045027">
    <property type="term" value="F:DNA end binding"/>
    <property type="evidence" value="ECO:0007669"/>
    <property type="project" value="UniProtKB-UniRule"/>
</dbReference>
<keyword evidence="5 9" id="KW-0378">Hydrolase</keyword>
<evidence type="ECO:0000256" key="5">
    <source>
        <dbReference type="ARBA" id="ARBA00022801"/>
    </source>
</evidence>
<comment type="activity regulation">
    <text evidence="9">Nuclease activity is regulated by Rad50.</text>
</comment>
<feature type="binding site" evidence="9">
    <location>
        <position position="15"/>
    </location>
    <ligand>
        <name>Mn(2+)</name>
        <dbReference type="ChEBI" id="CHEBI:29035"/>
        <label>1</label>
    </ligand>
</feature>
<dbReference type="Pfam" id="PF00149">
    <property type="entry name" value="Metallophos"/>
    <property type="match status" value="1"/>
</dbReference>
<keyword evidence="7 9" id="KW-0234">DNA repair</keyword>
<evidence type="ECO:0000256" key="9">
    <source>
        <dbReference type="HAMAP-Rule" id="MF_02044"/>
    </source>
</evidence>
<evidence type="ECO:0000256" key="1">
    <source>
        <dbReference type="ARBA" id="ARBA00022722"/>
    </source>
</evidence>
<evidence type="ECO:0000256" key="2">
    <source>
        <dbReference type="ARBA" id="ARBA00022723"/>
    </source>
</evidence>
<feature type="binding site" evidence="9">
    <location>
        <position position="199"/>
    </location>
    <ligand>
        <name>Mn(2+)</name>
        <dbReference type="ChEBI" id="CHEBI:29035"/>
        <label>1</label>
    </ligand>
</feature>
<feature type="binding site" evidence="9">
    <location>
        <position position="197"/>
    </location>
    <ligand>
        <name>Mn(2+)</name>
        <dbReference type="ChEBI" id="CHEBI:29035"/>
        <label>2</label>
    </ligand>
</feature>
<dbReference type="Gene3D" id="3.60.21.10">
    <property type="match status" value="1"/>
</dbReference>
<dbReference type="InterPro" id="IPR029052">
    <property type="entry name" value="Metallo-depent_PP-like"/>
</dbReference>
<evidence type="ECO:0000313" key="12">
    <source>
        <dbReference type="EMBL" id="OWJ55736.1"/>
    </source>
</evidence>
<comment type="similarity">
    <text evidence="9">Belongs to the MRE11/RAD32 family.</text>
</comment>
<comment type="subunit">
    <text evidence="9">Homodimer. Forms a heterotetramer composed of two Mre11 subunits and two Rad50 subunits.</text>
</comment>
<dbReference type="GO" id="GO:0006302">
    <property type="term" value="P:double-strand break repair"/>
    <property type="evidence" value="ECO:0007669"/>
    <property type="project" value="UniProtKB-UniRule"/>
</dbReference>
<dbReference type="EC" id="3.1.-.-" evidence="9"/>
<keyword evidence="2 9" id="KW-0479">Metal-binding</keyword>
<keyword evidence="14" id="KW-1185">Reference proteome</keyword>
<dbReference type="SUPFAM" id="SSF56300">
    <property type="entry name" value="Metallo-dependent phosphatases"/>
    <property type="match status" value="1"/>
</dbReference>
<accession>A0A0P0N3I5</accession>
<evidence type="ECO:0000313" key="11">
    <source>
        <dbReference type="EMBL" id="ALL01184.1"/>
    </source>
</evidence>
<evidence type="ECO:0000313" key="14">
    <source>
        <dbReference type="Proteomes" id="UP000196694"/>
    </source>
</evidence>
<dbReference type="STRING" id="1273541.Pyrde_1136"/>
<keyword evidence="6 9" id="KW-0269">Exonuclease</keyword>
<evidence type="ECO:0000259" key="10">
    <source>
        <dbReference type="Pfam" id="PF00149"/>
    </source>
</evidence>
<keyword evidence="8 9" id="KW-0464">Manganese</keyword>
<feature type="active site" description="Proton donor" evidence="9">
    <location>
        <position position="90"/>
    </location>
</feature>
<dbReference type="GO" id="GO:0008408">
    <property type="term" value="F:3'-5' exonuclease activity"/>
    <property type="evidence" value="ECO:0007669"/>
    <property type="project" value="UniProtKB-UniRule"/>
</dbReference>
<dbReference type="AlphaFoldDB" id="A0A0P0N3I5"/>
<dbReference type="InterPro" id="IPR032885">
    <property type="entry name" value="Mre11_archaea-type"/>
</dbReference>
<dbReference type="GO" id="GO:0030145">
    <property type="term" value="F:manganese ion binding"/>
    <property type="evidence" value="ECO:0007669"/>
    <property type="project" value="UniProtKB-UniRule"/>
</dbReference>
<evidence type="ECO:0000256" key="4">
    <source>
        <dbReference type="ARBA" id="ARBA00022763"/>
    </source>
</evidence>
<dbReference type="Proteomes" id="UP000196694">
    <property type="component" value="Unassembled WGS sequence"/>
</dbReference>
<proteinExistence type="inferred from homology"/>
<dbReference type="InterPro" id="IPR004843">
    <property type="entry name" value="Calcineurin-like_PHP"/>
</dbReference>
<evidence type="ECO:0000256" key="3">
    <source>
        <dbReference type="ARBA" id="ARBA00022759"/>
    </source>
</evidence>
<evidence type="ECO:0000256" key="8">
    <source>
        <dbReference type="ARBA" id="ARBA00023211"/>
    </source>
</evidence>
<dbReference type="CDD" id="cd00840">
    <property type="entry name" value="MPP_Mre11_N"/>
    <property type="match status" value="1"/>
</dbReference>
<organism evidence="11 13">
    <name type="scientific">Pyrodictium delaneyi</name>
    <dbReference type="NCBI Taxonomy" id="1273541"/>
    <lineage>
        <taxon>Archaea</taxon>
        <taxon>Thermoproteota</taxon>
        <taxon>Thermoprotei</taxon>
        <taxon>Desulfurococcales</taxon>
        <taxon>Pyrodictiaceae</taxon>
        <taxon>Pyrodictium</taxon>
    </lineage>
</organism>
<dbReference type="InterPro" id="IPR041796">
    <property type="entry name" value="Mre11_N"/>
</dbReference>
<protein>
    <recommendedName>
        <fullName evidence="9">DNA double-strand break repair protein Mre11</fullName>
        <ecNumber evidence="9">3.1.-.-</ecNumber>
    </recommendedName>
</protein>
<dbReference type="PANTHER" id="PTHR30337">
    <property type="entry name" value="COMPONENT OF ATP-DEPENDENT DSDNA EXONUCLEASE"/>
    <property type="match status" value="1"/>
</dbReference>
<keyword evidence="3 9" id="KW-0255">Endonuclease</keyword>
<dbReference type="GeneID" id="26099472"/>
<dbReference type="HAMAP" id="MF_02044">
    <property type="entry name" value="Mre11"/>
    <property type="match status" value="1"/>
</dbReference>
<evidence type="ECO:0000313" key="13">
    <source>
        <dbReference type="Proteomes" id="UP000058613"/>
    </source>
</evidence>
<reference evidence="11 13" key="1">
    <citation type="submission" date="2015-10" db="EMBL/GenBank/DDBJ databases">
        <title>Complete genome sequence of hyperthermophilic archaeon Pyrodictium delaneyi Su06.</title>
        <authorList>
            <person name="Jung J.-H."/>
            <person name="Lin J."/>
            <person name="Holden J.F."/>
            <person name="Park C.-S."/>
        </authorList>
    </citation>
    <scope>NUCLEOTIDE SEQUENCE [LARGE SCALE GENOMIC DNA]</scope>
    <source>
        <strain evidence="11 13">Su06</strain>
    </source>
</reference>
<dbReference type="RefSeq" id="WP_055408982.1">
    <property type="nucleotide sequence ID" value="NZ_CP013011.1"/>
</dbReference>
<dbReference type="Proteomes" id="UP000058613">
    <property type="component" value="Chromosome"/>
</dbReference>
<dbReference type="InterPro" id="IPR050535">
    <property type="entry name" value="DNA_Repair-Maintenance_Comp"/>
</dbReference>
<evidence type="ECO:0000256" key="6">
    <source>
        <dbReference type="ARBA" id="ARBA00022839"/>
    </source>
</evidence>
<feature type="binding site" evidence="9">
    <location>
        <position position="54"/>
    </location>
    <ligand>
        <name>Mn(2+)</name>
        <dbReference type="ChEBI" id="CHEBI:29035"/>
        <label>2</label>
    </ligand>
</feature>
<dbReference type="KEGG" id="pdl:Pyrde_1136"/>
<dbReference type="GO" id="GO:0000403">
    <property type="term" value="F:Y-form DNA binding"/>
    <property type="evidence" value="ECO:0007669"/>
    <property type="project" value="UniProtKB-UniRule"/>
</dbReference>
<dbReference type="EMBL" id="CP013011">
    <property type="protein sequence ID" value="ALL01184.1"/>
    <property type="molecule type" value="Genomic_DNA"/>
</dbReference>
<feature type="binding site" evidence="9">
    <location>
        <position position="54"/>
    </location>
    <ligand>
        <name>Mn(2+)</name>
        <dbReference type="ChEBI" id="CHEBI:29035"/>
        <label>1</label>
    </ligand>
</feature>
<feature type="domain" description="Calcineurin-like phosphoesterase" evidence="10">
    <location>
        <begin position="7"/>
        <end position="200"/>
    </location>
</feature>
<dbReference type="GO" id="GO:0004519">
    <property type="term" value="F:endonuclease activity"/>
    <property type="evidence" value="ECO:0007669"/>
    <property type="project" value="UniProtKB-UniRule"/>
</dbReference>
<evidence type="ECO:0000256" key="7">
    <source>
        <dbReference type="ARBA" id="ARBA00023204"/>
    </source>
</evidence>
<keyword evidence="4 9" id="KW-0227">DNA damage</keyword>
<feature type="binding site" evidence="9">
    <location>
        <position position="89"/>
    </location>
    <ligand>
        <name>Mn(2+)</name>
        <dbReference type="ChEBI" id="CHEBI:29035"/>
        <label>2</label>
    </ligand>
</feature>
<reference evidence="12 14" key="2">
    <citation type="submission" date="2017-05" db="EMBL/GenBank/DDBJ databases">
        <title>The draft genome of the hyperthermophilic archaeon 'Pyrodictium delaneyi strain Hulk', an iron and nitrate reducer, reveals the capacity for sulfate reduction.</title>
        <authorList>
            <person name="Demey L.M."/>
            <person name="Miller C."/>
            <person name="Manzella M."/>
            <person name="Reguera G."/>
            <person name="Kashefi K."/>
        </authorList>
    </citation>
    <scope>NUCLEOTIDE SEQUENCE [LARGE SCALE GENOMIC DNA]</scope>
    <source>
        <strain evidence="12 14">Hulk</strain>
    </source>
</reference>
<comment type="cofactor">
    <cofactor evidence="9">
        <name>Mn(2+)</name>
        <dbReference type="ChEBI" id="CHEBI:29035"/>
    </cofactor>
    <text evidence="9">Binds 2 manganese ions per subunit.</text>
</comment>
<sequence length="396" mass="45143">MTRESIQILHTSDTHLGYRQYGLIDREMDIYKVFDEVIETALREKVDAVIHSGDFFDSTRPPPQAIHYAIRSLRKLSEVDIPFIVVPGDHDLPRRRMLPPLLILEDVVESVTVLGLKGPEYRQLRVRSGLKLLVAGLRNEKGIGARQRVREHLSRLPVDPDRPSVLVLHQTLHEVAPDYELELGDLPKGYSYYAMGHIHLYRRFALGDSVAAYPGSIEALRVDEAAAQPQRYVIVAEIETGRTISLDRIALQSARPQIVEELVFNSLESLRSSLTQLRDRLARYPEDRKPLLHLTVTNVPRGIKTSVYKLVENIVSRYVLSYRLRIDTIETKLPPSIQKASSSIKLEELLRDVLRDEELTHLAMRLIDVLGSDPQSHAVQEATRLVEEVFGLRGRR</sequence>